<dbReference type="SUPFAM" id="SSF53448">
    <property type="entry name" value="Nucleotide-diphospho-sugar transferases"/>
    <property type="match status" value="1"/>
</dbReference>
<dbReference type="InterPro" id="IPR001173">
    <property type="entry name" value="Glyco_trans_2-like"/>
</dbReference>
<dbReference type="PANTHER" id="PTHR43685">
    <property type="entry name" value="GLYCOSYLTRANSFERASE"/>
    <property type="match status" value="1"/>
</dbReference>
<dbReference type="Gene3D" id="3.90.550.10">
    <property type="entry name" value="Spore Coat Polysaccharide Biosynthesis Protein SpsA, Chain A"/>
    <property type="match status" value="1"/>
</dbReference>
<dbReference type="Proteomes" id="UP000003011">
    <property type="component" value="Unassembled WGS sequence"/>
</dbReference>
<dbReference type="Pfam" id="PF00535">
    <property type="entry name" value="Glycos_transf_2"/>
    <property type="match status" value="1"/>
</dbReference>
<dbReference type="RefSeq" id="WP_005540617.1">
    <property type="nucleotide sequence ID" value="NZ_JH378832.1"/>
</dbReference>
<sequence length="319" mass="36346">MPEKSVDVIIPSYKPDMRFISLLKRLVKQSVKPGKIIIINTDKSEWEALGFDDIISESGELSKACVIRHIKKSEFDHGRSRNFGVSLSDADAFICMTQDAVPCSRHLIENLISSLDNNVGISYARQIPYKDAGLIERFTRRYNYPENSYIKSASDVEKYGIKLYFASNVCAAFDRKRFDKLGGFPEGLVLNEDMIYASRLIKSGGNIYYSSKACVYHSHEYSGFMQFKRNFDIGASQSAYSDVFSGFKSEGEGKRLVKETALYLAEHGALYLLPKLFYISLCKYAGYLMGKRYKKLPPAIIKMCGLNHTYWQNYLKRVL</sequence>
<dbReference type="OrthoDB" id="9790005at2"/>
<dbReference type="HOGENOM" id="CLU_061778_1_0_9"/>
<reference evidence="2 3" key="1">
    <citation type="submission" date="2011-08" db="EMBL/GenBank/DDBJ databases">
        <title>The Genome Sequence of Johnsonella ignava ATCC 51276.</title>
        <authorList>
            <consortium name="The Broad Institute Genome Sequencing Platform"/>
            <person name="Earl A."/>
            <person name="Ward D."/>
            <person name="Feldgarden M."/>
            <person name="Gevers D."/>
            <person name="Izard J."/>
            <person name="Blanton J.M."/>
            <person name="Baranova O.V."/>
            <person name="Dewhirst F.E."/>
            <person name="Young S.K."/>
            <person name="Zeng Q."/>
            <person name="Gargeya S."/>
            <person name="Fitzgerald M."/>
            <person name="Haas B."/>
            <person name="Abouelleil A."/>
            <person name="Alvarado L."/>
            <person name="Arachchi H.M."/>
            <person name="Berlin A."/>
            <person name="Brown A."/>
            <person name="Chapman S.B."/>
            <person name="Chen Z."/>
            <person name="Dunbar C."/>
            <person name="Freedman E."/>
            <person name="Gearin G."/>
            <person name="Gellesch M."/>
            <person name="Goldberg J."/>
            <person name="Griggs A."/>
            <person name="Gujja S."/>
            <person name="Heiman D."/>
            <person name="Howarth C."/>
            <person name="Larson L."/>
            <person name="Lui A."/>
            <person name="MacDonald P.J.P."/>
            <person name="Montmayeur A."/>
            <person name="Murphy C."/>
            <person name="Neiman D."/>
            <person name="Pearson M."/>
            <person name="Priest M."/>
            <person name="Roberts A."/>
            <person name="Saif S."/>
            <person name="Shea T."/>
            <person name="Shenoy N."/>
            <person name="Sisk P."/>
            <person name="Stolte C."/>
            <person name="Sykes S."/>
            <person name="Wortman J."/>
            <person name="Nusbaum C."/>
            <person name="Birren B."/>
        </authorList>
    </citation>
    <scope>NUCLEOTIDE SEQUENCE [LARGE SCALE GENOMIC DNA]</scope>
    <source>
        <strain evidence="2 3">ATCC 51276</strain>
    </source>
</reference>
<organism evidence="2 3">
    <name type="scientific">Johnsonella ignava ATCC 51276</name>
    <dbReference type="NCBI Taxonomy" id="679200"/>
    <lineage>
        <taxon>Bacteria</taxon>
        <taxon>Bacillati</taxon>
        <taxon>Bacillota</taxon>
        <taxon>Clostridia</taxon>
        <taxon>Lachnospirales</taxon>
        <taxon>Lachnospiraceae</taxon>
        <taxon>Johnsonella</taxon>
    </lineage>
</organism>
<gene>
    <name evidence="2" type="ORF">HMPREF9333_01174</name>
</gene>
<keyword evidence="3" id="KW-1185">Reference proteome</keyword>
<dbReference type="EMBL" id="ACZL01000021">
    <property type="protein sequence ID" value="EHI55459.1"/>
    <property type="molecule type" value="Genomic_DNA"/>
</dbReference>
<dbReference type="InterPro" id="IPR050834">
    <property type="entry name" value="Glycosyltransf_2"/>
</dbReference>
<evidence type="ECO:0000313" key="3">
    <source>
        <dbReference type="Proteomes" id="UP000003011"/>
    </source>
</evidence>
<evidence type="ECO:0000313" key="2">
    <source>
        <dbReference type="EMBL" id="EHI55459.1"/>
    </source>
</evidence>
<dbReference type="PANTHER" id="PTHR43685:SF13">
    <property type="entry name" value="O ANTIGEN BIOSYNTHESIS RHAMNOSYLTRANSFERASE RFBN"/>
    <property type="match status" value="1"/>
</dbReference>
<proteinExistence type="predicted"/>
<dbReference type="GO" id="GO:0044010">
    <property type="term" value="P:single-species biofilm formation"/>
    <property type="evidence" value="ECO:0007669"/>
    <property type="project" value="TreeGrafter"/>
</dbReference>
<feature type="domain" description="Glycosyltransferase 2-like" evidence="1">
    <location>
        <begin position="8"/>
        <end position="181"/>
    </location>
</feature>
<dbReference type="eggNOG" id="COG1216">
    <property type="taxonomic scope" value="Bacteria"/>
</dbReference>
<name>G5GHY4_9FIRM</name>
<accession>G5GHY4</accession>
<evidence type="ECO:0000259" key="1">
    <source>
        <dbReference type="Pfam" id="PF00535"/>
    </source>
</evidence>
<protein>
    <recommendedName>
        <fullName evidence="1">Glycosyltransferase 2-like domain-containing protein</fullName>
    </recommendedName>
</protein>
<dbReference type="STRING" id="679200.HMPREF9333_01174"/>
<dbReference type="InterPro" id="IPR029044">
    <property type="entry name" value="Nucleotide-diphossugar_trans"/>
</dbReference>
<comment type="caution">
    <text evidence="2">The sequence shown here is derived from an EMBL/GenBank/DDBJ whole genome shotgun (WGS) entry which is preliminary data.</text>
</comment>
<dbReference type="AlphaFoldDB" id="G5GHY4"/>